<reference evidence="2 3" key="1">
    <citation type="submission" date="2018-02" db="EMBL/GenBank/DDBJ databases">
        <title>Subsurface microbial communities from deep shales in Ohio and West Virginia, USA.</title>
        <authorList>
            <person name="Wrighton K."/>
        </authorList>
    </citation>
    <scope>NUCLEOTIDE SEQUENCE [LARGE SCALE GENOMIC DNA]</scope>
    <source>
        <strain evidence="2 3">OWC-G53F</strain>
    </source>
</reference>
<dbReference type="OrthoDB" id="9783391at2"/>
<dbReference type="InterPro" id="IPR036255">
    <property type="entry name" value="YgfB-like_sf"/>
</dbReference>
<dbReference type="RefSeq" id="WP_104422291.1">
    <property type="nucleotide sequence ID" value="NZ_PTIY01000001.1"/>
</dbReference>
<dbReference type="Gene3D" id="1.20.120.740">
    <property type="entry name" value="YgfB uncharacterised protein family UPF0149, PF03695"/>
    <property type="match status" value="1"/>
</dbReference>
<accession>A0A2S6H8I0</accession>
<dbReference type="EMBL" id="PTIY01000001">
    <property type="protein sequence ID" value="PPK73741.1"/>
    <property type="molecule type" value="Genomic_DNA"/>
</dbReference>
<comment type="similarity">
    <text evidence="1">Belongs to the UPF0149 family.</text>
</comment>
<gene>
    <name evidence="2" type="ORF">B0F88_101272</name>
</gene>
<keyword evidence="3" id="KW-1185">Reference proteome</keyword>
<evidence type="ECO:0000313" key="3">
    <source>
        <dbReference type="Proteomes" id="UP000238071"/>
    </source>
</evidence>
<dbReference type="InterPro" id="IPR011978">
    <property type="entry name" value="YgfB-like"/>
</dbReference>
<organism evidence="2 3">
    <name type="scientific">Methylobacter tundripaludum</name>
    <dbReference type="NCBI Taxonomy" id="173365"/>
    <lineage>
        <taxon>Bacteria</taxon>
        <taxon>Pseudomonadati</taxon>
        <taxon>Pseudomonadota</taxon>
        <taxon>Gammaproteobacteria</taxon>
        <taxon>Methylococcales</taxon>
        <taxon>Methylococcaceae</taxon>
        <taxon>Methylobacter</taxon>
    </lineage>
</organism>
<dbReference type="SUPFAM" id="SSF101327">
    <property type="entry name" value="YgfB-like"/>
    <property type="match status" value="1"/>
</dbReference>
<evidence type="ECO:0008006" key="4">
    <source>
        <dbReference type="Google" id="ProtNLM"/>
    </source>
</evidence>
<dbReference type="Pfam" id="PF03695">
    <property type="entry name" value="UPF0149"/>
    <property type="match status" value="1"/>
</dbReference>
<dbReference type="PANTHER" id="PTHR37528:SF1">
    <property type="entry name" value="UPF0149 PROTEIN YGFB"/>
    <property type="match status" value="1"/>
</dbReference>
<evidence type="ECO:0000313" key="2">
    <source>
        <dbReference type="EMBL" id="PPK73741.1"/>
    </source>
</evidence>
<dbReference type="GO" id="GO:0005829">
    <property type="term" value="C:cytosol"/>
    <property type="evidence" value="ECO:0007669"/>
    <property type="project" value="TreeGrafter"/>
</dbReference>
<dbReference type="AlphaFoldDB" id="A0A2S6H8I0"/>
<proteinExistence type="inferred from homology"/>
<protein>
    <recommendedName>
        <fullName evidence="4">YecA family protein</fullName>
    </recommendedName>
</protein>
<dbReference type="Proteomes" id="UP000238071">
    <property type="component" value="Unassembled WGS sequence"/>
</dbReference>
<name>A0A2S6H8I0_9GAMM</name>
<evidence type="ECO:0000256" key="1">
    <source>
        <dbReference type="ARBA" id="ARBA00038308"/>
    </source>
</evidence>
<sequence>MTYQTISEIVMQGDAELTAAQAHGMAAGMLCVNEQAQSAAWLTELFRHATPVSDQNKEVLTHLFEETRSLLASDEFEFDLLLPDDETLLSEQVEALTHWCQGFLLGVGFTQAASDWSRETIEILKDIVEFTKLDTEAEGEEDESDFMEITEYIRSAVLLLRSELNKEDARQKTKGEKTA</sequence>
<dbReference type="PANTHER" id="PTHR37528">
    <property type="entry name" value="UPF0149 PROTEIN YGFB"/>
    <property type="match status" value="1"/>
</dbReference>
<comment type="caution">
    <text evidence="2">The sequence shown here is derived from an EMBL/GenBank/DDBJ whole genome shotgun (WGS) entry which is preliminary data.</text>
</comment>